<dbReference type="OrthoDB" id="3547836at2759"/>
<proteinExistence type="predicted"/>
<dbReference type="Proteomes" id="UP000443090">
    <property type="component" value="Unassembled WGS sequence"/>
</dbReference>
<accession>A0A8H8UE59</accession>
<name>A0A8H8UE59_9HELO</name>
<evidence type="ECO:0008006" key="3">
    <source>
        <dbReference type="Google" id="ProtNLM"/>
    </source>
</evidence>
<protein>
    <recommendedName>
        <fullName evidence="3">Deacetylase sirtuin-type domain-containing protein</fullName>
    </recommendedName>
</protein>
<evidence type="ECO:0000313" key="2">
    <source>
        <dbReference type="Proteomes" id="UP000443090"/>
    </source>
</evidence>
<dbReference type="SUPFAM" id="SSF52467">
    <property type="entry name" value="DHS-like NAD/FAD-binding domain"/>
    <property type="match status" value="1"/>
</dbReference>
<dbReference type="AlphaFoldDB" id="A0A8H8UE59"/>
<sequence>MRGSLQTIHATVDDFSRLKELIRSSEKIVVISGAGISVSAGFPTFEDMRKSNSLRSTALSIPLPRRWPASTP</sequence>
<organism evidence="1 2">
    <name type="scientific">Lachnellula occidentalis</name>
    <dbReference type="NCBI Taxonomy" id="215460"/>
    <lineage>
        <taxon>Eukaryota</taxon>
        <taxon>Fungi</taxon>
        <taxon>Dikarya</taxon>
        <taxon>Ascomycota</taxon>
        <taxon>Pezizomycotina</taxon>
        <taxon>Leotiomycetes</taxon>
        <taxon>Helotiales</taxon>
        <taxon>Lachnaceae</taxon>
        <taxon>Lachnellula</taxon>
    </lineage>
</organism>
<dbReference type="InterPro" id="IPR029035">
    <property type="entry name" value="DHS-like_NAD/FAD-binding_dom"/>
</dbReference>
<evidence type="ECO:0000313" key="1">
    <source>
        <dbReference type="EMBL" id="TVY41582.1"/>
    </source>
</evidence>
<comment type="caution">
    <text evidence="1">The sequence shown here is derived from an EMBL/GenBank/DDBJ whole genome shotgun (WGS) entry which is preliminary data.</text>
</comment>
<gene>
    <name evidence="1" type="ORF">LOCC1_G008066</name>
</gene>
<dbReference type="Gene3D" id="3.40.50.1220">
    <property type="entry name" value="TPP-binding domain"/>
    <property type="match status" value="1"/>
</dbReference>
<keyword evidence="2" id="KW-1185">Reference proteome</keyword>
<feature type="non-terminal residue" evidence="1">
    <location>
        <position position="1"/>
    </location>
</feature>
<reference evidence="1 2" key="1">
    <citation type="submission" date="2018-05" db="EMBL/GenBank/DDBJ databases">
        <title>Genome sequencing and assembly of the regulated plant pathogen Lachnellula willkommii and related sister species for the development of diagnostic species identification markers.</title>
        <authorList>
            <person name="Giroux E."/>
            <person name="Bilodeau G."/>
        </authorList>
    </citation>
    <scope>NUCLEOTIDE SEQUENCE [LARGE SCALE GENOMIC DNA]</scope>
    <source>
        <strain evidence="1 2">CBS 160.35</strain>
    </source>
</reference>
<dbReference type="EMBL" id="QGMI01000384">
    <property type="protein sequence ID" value="TVY41582.1"/>
    <property type="molecule type" value="Genomic_DNA"/>
</dbReference>